<accession>A0A6A6IZE6</accession>
<feature type="compositionally biased region" description="Basic and acidic residues" evidence="1">
    <location>
        <begin position="438"/>
        <end position="447"/>
    </location>
</feature>
<feature type="compositionally biased region" description="Polar residues" evidence="1">
    <location>
        <begin position="872"/>
        <end position="887"/>
    </location>
</feature>
<feature type="compositionally biased region" description="Basic and acidic residues" evidence="1">
    <location>
        <begin position="380"/>
        <end position="393"/>
    </location>
</feature>
<sequence length="976" mass="105249">MSYKVEELLALRDSVSESAVSIDKFADEDVIKEHVLRPSASATLAGTSSNRSLRLSATPAITPVAANKKPSPSPSIKRGKVERLLKEHGSPPGIRVTAGGRVVPSDLPPLSNSRFPNNGFKPPPLRGVASGSSMSAQARPDVNNVPRFEVVGSQPVLFVGDRAFALPSLEATSSALPSLVSGVPDTTAKQATQPSVLPSQGAFSGASAAAPPGPVRPNAQTPFAGLDLTTLKAQQTLKKQELKNVEQTEVLQASQQTEAWRAGMIEKKRNLIIELDALRKAISAVEATDNNVPPAQVNTFTGPVGAPAASAAQSSFIPQFQQPMPSPMYAFPGTGAFSPLMMYQPPFGAFPSIQATESTPFVQHPVPAPHSPGSASRRSHAVEIKPPRDENKKQPTSKLDPKSPTYEPVAKVTTAKDVAPPTPSPAKRSSWRTNETSQSDRHEDRTISQKPSLSSIDTTDFFPTNTHEHSSTRVAPKAQESKQTAKENAAVPSTPEKDWPASPWNEGNSSRSSKKAVPKLTSWPEAFGKQPSMSSLKQATTTQLPSNAQERAPPATADPLVSAFSSNLTSRKSSMRRTGTEENWPPFVSKPTTYVPSTYQEGYQAGYDHVGIPDSPEVLRGYLEGLLHFLADECKKGRDNSLRGLVARSTPHDSAVSMSFGQVDASIGNQENARSAKVNAPTPDARRDSVYTQLGGAKDTPITYTYCNEAAQQPRLRNPSTATYLPQTDASDKMSSAYRQLAFSAAENELAMKNQEKGIVSRANSALPGGAYPRQFSGNQTSSRSYGTPVSMQRYIPPSREYRAHGPDANFPPSPRPMANQRLSGLDGAMDDLADVVLDTHLEERRPTTEGQRSTEATGTMEPVEADASCFRPSSSKGKQKLASSPTKAAAGEQGEVAAASPANTPRSPKKSGEVSPAKAKLEQVTNKFRRTKKDPRNMSPEEKRHRSEKWHTRFRSIKSIEQQNIYEHIRDNPRK</sequence>
<dbReference type="EMBL" id="ML987189">
    <property type="protein sequence ID" value="KAF2255814.1"/>
    <property type="molecule type" value="Genomic_DNA"/>
</dbReference>
<feature type="compositionally biased region" description="Basic and acidic residues" evidence="1">
    <location>
        <begin position="935"/>
        <end position="952"/>
    </location>
</feature>
<name>A0A6A6IZE6_9PLEO</name>
<evidence type="ECO:0000313" key="3">
    <source>
        <dbReference type="Proteomes" id="UP000800094"/>
    </source>
</evidence>
<feature type="compositionally biased region" description="Polar residues" evidence="1">
    <location>
        <begin position="849"/>
        <end position="858"/>
    </location>
</feature>
<dbReference type="GeneID" id="54585769"/>
<gene>
    <name evidence="2" type="ORF">BU26DRAFT_557318</name>
</gene>
<dbReference type="Proteomes" id="UP000800094">
    <property type="component" value="Unassembled WGS sequence"/>
</dbReference>
<feature type="region of interest" description="Disordered" evidence="1">
    <location>
        <begin position="840"/>
        <end position="955"/>
    </location>
</feature>
<feature type="region of interest" description="Disordered" evidence="1">
    <location>
        <begin position="361"/>
        <end position="589"/>
    </location>
</feature>
<dbReference type="AlphaFoldDB" id="A0A6A6IZE6"/>
<feature type="compositionally biased region" description="Low complexity" evidence="1">
    <location>
        <begin position="889"/>
        <end position="900"/>
    </location>
</feature>
<evidence type="ECO:0000313" key="2">
    <source>
        <dbReference type="EMBL" id="KAF2255814.1"/>
    </source>
</evidence>
<dbReference type="OrthoDB" id="30417at2759"/>
<feature type="compositionally biased region" description="Polar residues" evidence="1">
    <location>
        <begin position="776"/>
        <end position="789"/>
    </location>
</feature>
<dbReference type="RefSeq" id="XP_033690818.1">
    <property type="nucleotide sequence ID" value="XM_033832439.1"/>
</dbReference>
<reference evidence="2" key="1">
    <citation type="journal article" date="2020" name="Stud. Mycol.">
        <title>101 Dothideomycetes genomes: a test case for predicting lifestyles and emergence of pathogens.</title>
        <authorList>
            <person name="Haridas S."/>
            <person name="Albert R."/>
            <person name="Binder M."/>
            <person name="Bloem J."/>
            <person name="Labutti K."/>
            <person name="Salamov A."/>
            <person name="Andreopoulos B."/>
            <person name="Baker S."/>
            <person name="Barry K."/>
            <person name="Bills G."/>
            <person name="Bluhm B."/>
            <person name="Cannon C."/>
            <person name="Castanera R."/>
            <person name="Culley D."/>
            <person name="Daum C."/>
            <person name="Ezra D."/>
            <person name="Gonzalez J."/>
            <person name="Henrissat B."/>
            <person name="Kuo A."/>
            <person name="Liang C."/>
            <person name="Lipzen A."/>
            <person name="Lutzoni F."/>
            <person name="Magnuson J."/>
            <person name="Mondo S."/>
            <person name="Nolan M."/>
            <person name="Ohm R."/>
            <person name="Pangilinan J."/>
            <person name="Park H.-J."/>
            <person name="Ramirez L."/>
            <person name="Alfaro M."/>
            <person name="Sun H."/>
            <person name="Tritt A."/>
            <person name="Yoshinaga Y."/>
            <person name="Zwiers L.-H."/>
            <person name="Turgeon B."/>
            <person name="Goodwin S."/>
            <person name="Spatafora J."/>
            <person name="Crous P."/>
            <person name="Grigoriev I."/>
        </authorList>
    </citation>
    <scope>NUCLEOTIDE SEQUENCE</scope>
    <source>
        <strain evidence="2">CBS 122368</strain>
    </source>
</reference>
<evidence type="ECO:0000256" key="1">
    <source>
        <dbReference type="SAM" id="MobiDB-lite"/>
    </source>
</evidence>
<feature type="compositionally biased region" description="Polar residues" evidence="1">
    <location>
        <begin position="563"/>
        <end position="572"/>
    </location>
</feature>
<organism evidence="2 3">
    <name type="scientific">Trematosphaeria pertusa</name>
    <dbReference type="NCBI Taxonomy" id="390896"/>
    <lineage>
        <taxon>Eukaryota</taxon>
        <taxon>Fungi</taxon>
        <taxon>Dikarya</taxon>
        <taxon>Ascomycota</taxon>
        <taxon>Pezizomycotina</taxon>
        <taxon>Dothideomycetes</taxon>
        <taxon>Pleosporomycetidae</taxon>
        <taxon>Pleosporales</taxon>
        <taxon>Massarineae</taxon>
        <taxon>Trematosphaeriaceae</taxon>
        <taxon>Trematosphaeria</taxon>
    </lineage>
</organism>
<feature type="compositionally biased region" description="Polar residues" evidence="1">
    <location>
        <begin position="187"/>
        <end position="197"/>
    </location>
</feature>
<feature type="compositionally biased region" description="Polar residues" evidence="1">
    <location>
        <begin position="448"/>
        <end position="465"/>
    </location>
</feature>
<proteinExistence type="predicted"/>
<keyword evidence="3" id="KW-1185">Reference proteome</keyword>
<feature type="region of interest" description="Disordered" evidence="1">
    <location>
        <begin position="770"/>
        <end position="789"/>
    </location>
</feature>
<feature type="compositionally biased region" description="Polar residues" evidence="1">
    <location>
        <begin position="531"/>
        <end position="549"/>
    </location>
</feature>
<protein>
    <submittedName>
        <fullName evidence="2">Uncharacterized protein</fullName>
    </submittedName>
</protein>
<feature type="region of interest" description="Disordered" evidence="1">
    <location>
        <begin position="186"/>
        <end position="213"/>
    </location>
</feature>
<feature type="compositionally biased region" description="Low complexity" evidence="1">
    <location>
        <begin position="198"/>
        <end position="210"/>
    </location>
</feature>